<keyword evidence="4" id="KW-0963">Cytoplasm</keyword>
<dbReference type="Pfam" id="PF04381">
    <property type="entry name" value="RdgC"/>
    <property type="match status" value="1"/>
</dbReference>
<sequence length="322" mass="35547">MFKAVLLYRVHEDTLLDMAALEDAAANHAAVPLHPSQAKRIGWDAPAGEGQGRLVHEIQGHRIMTALFQQKMLPPAVVKKEVESRAIRMEKSQGAPIGKRQRATLKEQVYSEFLPRAFVRTARVSLWWDIHRRLIGIDTTSRKRAEEALDLLRQTLGSLKVTPLATQSTPRAAMTRWLLEPDCRPAWLGLGDQTVLTSAEDSTFTARKADLDSDNVRQLLDSGHYVSRIALSMDSQAKMVLTDDLSLKGLKFDDALLDEASEAEDENPVARFETEFSIMASSLSLITAQLIEALGGEAEVTFPSEESVNASTQQASEQTAVA</sequence>
<dbReference type="RefSeq" id="WP_134021370.1">
    <property type="nucleotide sequence ID" value="NZ_SOEC01000033.1"/>
</dbReference>
<proteinExistence type="inferred from homology"/>
<dbReference type="GO" id="GO:0006310">
    <property type="term" value="P:DNA recombination"/>
    <property type="evidence" value="ECO:0007669"/>
    <property type="project" value="UniProtKB-KW"/>
</dbReference>
<protein>
    <recommendedName>
        <fullName evidence="3">Recombination-associated protein RdgC</fullName>
    </recommendedName>
</protein>
<evidence type="ECO:0000256" key="4">
    <source>
        <dbReference type="ARBA" id="ARBA00022490"/>
    </source>
</evidence>
<evidence type="ECO:0000256" key="5">
    <source>
        <dbReference type="ARBA" id="ARBA00023172"/>
    </source>
</evidence>
<comment type="subcellular location">
    <subcellularLocation>
        <location evidence="1">Cytoplasm</location>
        <location evidence="1">Nucleoid</location>
    </subcellularLocation>
</comment>
<evidence type="ECO:0000256" key="1">
    <source>
        <dbReference type="ARBA" id="ARBA00004453"/>
    </source>
</evidence>
<accession>A0A4R8FDP9</accession>
<dbReference type="InterPro" id="IPR007476">
    <property type="entry name" value="RdgC"/>
</dbReference>
<dbReference type="GO" id="GO:0003690">
    <property type="term" value="F:double-stranded DNA binding"/>
    <property type="evidence" value="ECO:0007669"/>
    <property type="project" value="TreeGrafter"/>
</dbReference>
<dbReference type="GO" id="GO:0043590">
    <property type="term" value="C:bacterial nucleoid"/>
    <property type="evidence" value="ECO:0007669"/>
    <property type="project" value="TreeGrafter"/>
</dbReference>
<dbReference type="PANTHER" id="PTHR38103">
    <property type="entry name" value="RECOMBINATION-ASSOCIATED PROTEIN RDGC"/>
    <property type="match status" value="1"/>
</dbReference>
<dbReference type="EMBL" id="SOEC01000033">
    <property type="protein sequence ID" value="TDX21858.1"/>
    <property type="molecule type" value="Genomic_DNA"/>
</dbReference>
<comment type="caution">
    <text evidence="6">The sequence shown here is derived from an EMBL/GenBank/DDBJ whole genome shotgun (WGS) entry which is preliminary data.</text>
</comment>
<dbReference type="Proteomes" id="UP000294489">
    <property type="component" value="Unassembled WGS sequence"/>
</dbReference>
<gene>
    <name evidence="6" type="ORF">DFO67_13315</name>
</gene>
<evidence type="ECO:0000313" key="7">
    <source>
        <dbReference type="Proteomes" id="UP000294489"/>
    </source>
</evidence>
<reference evidence="6 7" key="1">
    <citation type="submission" date="2019-03" db="EMBL/GenBank/DDBJ databases">
        <title>Freshwater and sediment microbial communities from various areas in North America, analyzing microbe dynamics in response to fracking.</title>
        <authorList>
            <person name="Lamendella R."/>
        </authorList>
    </citation>
    <scope>NUCLEOTIDE SEQUENCE [LARGE SCALE GENOMIC DNA]</scope>
    <source>
        <strain evidence="6 7">6_TX</strain>
    </source>
</reference>
<keyword evidence="5" id="KW-0233">DNA recombination</keyword>
<dbReference type="AlphaFoldDB" id="A0A4R8FDP9"/>
<evidence type="ECO:0000256" key="2">
    <source>
        <dbReference type="ARBA" id="ARBA00008657"/>
    </source>
</evidence>
<dbReference type="GO" id="GO:0000018">
    <property type="term" value="P:regulation of DNA recombination"/>
    <property type="evidence" value="ECO:0007669"/>
    <property type="project" value="TreeGrafter"/>
</dbReference>
<evidence type="ECO:0000256" key="3">
    <source>
        <dbReference type="ARBA" id="ARBA00022296"/>
    </source>
</evidence>
<evidence type="ECO:0000313" key="6">
    <source>
        <dbReference type="EMBL" id="TDX21858.1"/>
    </source>
</evidence>
<name>A0A4R8FDP9_9GAMM</name>
<organism evidence="6 7">
    <name type="scientific">Modicisalibacter xianhensis</name>
    <dbReference type="NCBI Taxonomy" id="442341"/>
    <lineage>
        <taxon>Bacteria</taxon>
        <taxon>Pseudomonadati</taxon>
        <taxon>Pseudomonadota</taxon>
        <taxon>Gammaproteobacteria</taxon>
        <taxon>Oceanospirillales</taxon>
        <taxon>Halomonadaceae</taxon>
        <taxon>Modicisalibacter</taxon>
    </lineage>
</organism>
<dbReference type="NCBIfam" id="NF001464">
    <property type="entry name" value="PRK00321.1-5"/>
    <property type="match status" value="1"/>
</dbReference>
<dbReference type="PANTHER" id="PTHR38103:SF1">
    <property type="entry name" value="RECOMBINATION-ASSOCIATED PROTEIN RDGC"/>
    <property type="match status" value="1"/>
</dbReference>
<comment type="similarity">
    <text evidence="2">Belongs to the RdgC family.</text>
</comment>
<dbReference type="OrthoDB" id="5290530at2"/>